<dbReference type="EMBL" id="CAJVQA010032393">
    <property type="protein sequence ID" value="CAG8803123.1"/>
    <property type="molecule type" value="Genomic_DNA"/>
</dbReference>
<sequence length="94" mass="10596">SDIFRVQAWGFFSSIVIDIFWVSCFGIADIYGFGVIITEITSCKRPFDGCNFNTKLASDIFGTSKCYVELAKKYMDSVFASDTLQSLANKICRY</sequence>
<reference evidence="2" key="1">
    <citation type="submission" date="2021-06" db="EMBL/GenBank/DDBJ databases">
        <authorList>
            <person name="Kallberg Y."/>
            <person name="Tangrot J."/>
            <person name="Rosling A."/>
        </authorList>
    </citation>
    <scope>NUCLEOTIDE SEQUENCE</scope>
    <source>
        <strain evidence="2">FL966</strain>
    </source>
</reference>
<gene>
    <name evidence="2" type="ORF">CPELLU_LOCUS17870</name>
</gene>
<evidence type="ECO:0000313" key="2">
    <source>
        <dbReference type="EMBL" id="CAG8803123.1"/>
    </source>
</evidence>
<feature type="transmembrane region" description="Helical" evidence="1">
    <location>
        <begin position="12"/>
        <end position="37"/>
    </location>
</feature>
<name>A0A9N9K0L6_9GLOM</name>
<evidence type="ECO:0000313" key="3">
    <source>
        <dbReference type="Proteomes" id="UP000789759"/>
    </source>
</evidence>
<keyword evidence="1" id="KW-0812">Transmembrane</keyword>
<keyword evidence="1" id="KW-0472">Membrane</keyword>
<feature type="non-terminal residue" evidence="2">
    <location>
        <position position="1"/>
    </location>
</feature>
<keyword evidence="3" id="KW-1185">Reference proteome</keyword>
<dbReference type="Proteomes" id="UP000789759">
    <property type="component" value="Unassembled WGS sequence"/>
</dbReference>
<accession>A0A9N9K0L6</accession>
<dbReference type="OrthoDB" id="3269467at2759"/>
<dbReference type="InterPro" id="IPR011009">
    <property type="entry name" value="Kinase-like_dom_sf"/>
</dbReference>
<comment type="caution">
    <text evidence="2">The sequence shown here is derived from an EMBL/GenBank/DDBJ whole genome shotgun (WGS) entry which is preliminary data.</text>
</comment>
<dbReference type="SUPFAM" id="SSF56112">
    <property type="entry name" value="Protein kinase-like (PK-like)"/>
    <property type="match status" value="1"/>
</dbReference>
<organism evidence="2 3">
    <name type="scientific">Cetraspora pellucida</name>
    <dbReference type="NCBI Taxonomy" id="1433469"/>
    <lineage>
        <taxon>Eukaryota</taxon>
        <taxon>Fungi</taxon>
        <taxon>Fungi incertae sedis</taxon>
        <taxon>Mucoromycota</taxon>
        <taxon>Glomeromycotina</taxon>
        <taxon>Glomeromycetes</taxon>
        <taxon>Diversisporales</taxon>
        <taxon>Gigasporaceae</taxon>
        <taxon>Cetraspora</taxon>
    </lineage>
</organism>
<keyword evidence="1" id="KW-1133">Transmembrane helix</keyword>
<proteinExistence type="predicted"/>
<protein>
    <submittedName>
        <fullName evidence="2">14898_t:CDS:1</fullName>
    </submittedName>
</protein>
<evidence type="ECO:0000256" key="1">
    <source>
        <dbReference type="SAM" id="Phobius"/>
    </source>
</evidence>
<dbReference type="AlphaFoldDB" id="A0A9N9K0L6"/>